<protein>
    <submittedName>
        <fullName evidence="1">Uncharacterized protein</fullName>
    </submittedName>
</protein>
<dbReference type="OrthoDB" id="1958058at2"/>
<evidence type="ECO:0000313" key="2">
    <source>
        <dbReference type="Proteomes" id="UP000271472"/>
    </source>
</evidence>
<keyword evidence="2" id="KW-1185">Reference proteome</keyword>
<sequence>MVAVVFDSALGNVRELADFTLDLAFGSDENAFSLECDAAYAPEEGQFVFIDGTEYGGVVDEVTYEAGREASGAVLCKGRTWHGILAGKRLLPDSGSGHLSVSGKAGDALASLIERMGLSGLFSAAADDTSVSYTFDRFVDGYSGLKAMAKANGRKVAMRRKGGKVEISLPPIVDYANKVDSDLLDFTLTSVYRCVNHLVCAGTGELENRAVIHFYADSAGNISHTQTLFGVDEISALYDYSNADEEKLEEEGRKKLQEYQTQGSVEVEAHDDIDVDVGDVISARDNAHGRTVSATVAKKIVKVSRGVATYSYEVGSETTNKTSSSGNAESSNGGHAYYAGSGLTLSNYTFSADVDKAALAAVETKADDAKTAASNASAAAGKAETAAKAATDAAAKNAKAIAGKQDALTAGANVTIDGATISAKDTTYTEATTSKAGLMSALDKKKLDNKVDDTAEGVSASLEKLPQWSAIPTDSTQLVRRDTNGKAEYGRVTFRTVWAYIRGKADAVYAAMSHTHSASQVSGLARVATSGKYADLAGAPSSMKNPAALTVQANGETVATYDGSSAATANITPTNIGAAPSSHTHPYLPISGGTLTGNVTAPKFVGGLQGTADAAKTADRATTASRVPDNGVGTANVARHVWFSDSGIETARVYNDAFRYNPVGNVLSCNVSGSAATAESAASAAKLAKARAVTISGAVNGSATWDGSGDLSIVVAGDSAAAGFLAAHPVGTYIETNGYDPSDYGGEWSMVPSIGPYTWLRTK</sequence>
<dbReference type="EMBL" id="QIBZ01000016">
    <property type="protein sequence ID" value="RNM33539.1"/>
    <property type="molecule type" value="Genomic_DNA"/>
</dbReference>
<dbReference type="RefSeq" id="WP_123220009.1">
    <property type="nucleotide sequence ID" value="NZ_JACHYQ010000003.1"/>
</dbReference>
<organism evidence="1 2">
    <name type="scientific">Slackia isoflavoniconvertens</name>
    <dbReference type="NCBI Taxonomy" id="572010"/>
    <lineage>
        <taxon>Bacteria</taxon>
        <taxon>Bacillati</taxon>
        <taxon>Actinomycetota</taxon>
        <taxon>Coriobacteriia</taxon>
        <taxon>Eggerthellales</taxon>
        <taxon>Eggerthellaceae</taxon>
        <taxon>Slackia</taxon>
    </lineage>
</organism>
<reference evidence="2" key="1">
    <citation type="submission" date="2018-05" db="EMBL/GenBank/DDBJ databases">
        <title>Genome Sequencing of selected type strains of the family Eggerthellaceae.</title>
        <authorList>
            <person name="Danylec N."/>
            <person name="Stoll D.A."/>
            <person name="Doetsch A."/>
            <person name="Huch M."/>
        </authorList>
    </citation>
    <scope>NUCLEOTIDE SEQUENCE [LARGE SCALE GENOMIC DNA]</scope>
    <source>
        <strain evidence="2">DSM 22006</strain>
    </source>
</reference>
<proteinExistence type="predicted"/>
<gene>
    <name evidence="1" type="ORF">DMP05_08340</name>
</gene>
<dbReference type="GeneID" id="98663153"/>
<name>A0A3N0I966_9ACTN</name>
<dbReference type="AlphaFoldDB" id="A0A3N0I966"/>
<comment type="caution">
    <text evidence="1">The sequence shown here is derived from an EMBL/GenBank/DDBJ whole genome shotgun (WGS) entry which is preliminary data.</text>
</comment>
<evidence type="ECO:0000313" key="1">
    <source>
        <dbReference type="EMBL" id="RNM33539.1"/>
    </source>
</evidence>
<accession>A0A3N0I966</accession>
<dbReference type="Proteomes" id="UP000271472">
    <property type="component" value="Unassembled WGS sequence"/>
</dbReference>